<organism evidence="4 5">
    <name type="scientific">Desulfotignum balticum</name>
    <dbReference type="NCBI Taxonomy" id="115781"/>
    <lineage>
        <taxon>Bacteria</taxon>
        <taxon>Pseudomonadati</taxon>
        <taxon>Thermodesulfobacteriota</taxon>
        <taxon>Desulfobacteria</taxon>
        <taxon>Desulfobacterales</taxon>
        <taxon>Desulfobacteraceae</taxon>
        <taxon>Desulfotignum</taxon>
    </lineage>
</organism>
<name>A0A931G9B6_9BACT</name>
<comment type="caution">
    <text evidence="4">The sequence shown here is derived from an EMBL/GenBank/DDBJ whole genome shotgun (WGS) entry which is preliminary data.</text>
</comment>
<evidence type="ECO:0000313" key="4">
    <source>
        <dbReference type="EMBL" id="MBG0780225.1"/>
    </source>
</evidence>
<dbReference type="EMBL" id="JACCQK010000629">
    <property type="protein sequence ID" value="MBG0780225.1"/>
    <property type="molecule type" value="Genomic_DNA"/>
</dbReference>
<keyword evidence="2 4" id="KW-0489">Methyltransferase</keyword>
<evidence type="ECO:0000256" key="3">
    <source>
        <dbReference type="ARBA" id="ARBA00022679"/>
    </source>
</evidence>
<dbReference type="Pfam" id="PF06253">
    <property type="entry name" value="MTTB"/>
    <property type="match status" value="1"/>
</dbReference>
<gene>
    <name evidence="4" type="ORF">H0S81_09920</name>
</gene>
<feature type="non-terminal residue" evidence="4">
    <location>
        <position position="80"/>
    </location>
</feature>
<protein>
    <submittedName>
        <fullName evidence="4">Trimethylamine methyltransferase family protein</fullName>
    </submittedName>
</protein>
<dbReference type="InterPro" id="IPR038601">
    <property type="entry name" value="MttB-like_sf"/>
</dbReference>
<dbReference type="GO" id="GO:0015948">
    <property type="term" value="P:methanogenesis"/>
    <property type="evidence" value="ECO:0007669"/>
    <property type="project" value="InterPro"/>
</dbReference>
<dbReference type="GO" id="GO:0032259">
    <property type="term" value="P:methylation"/>
    <property type="evidence" value="ECO:0007669"/>
    <property type="project" value="UniProtKB-KW"/>
</dbReference>
<comment type="similarity">
    <text evidence="1">Belongs to the trimethylamine methyltransferase family.</text>
</comment>
<dbReference type="GO" id="GO:0008168">
    <property type="term" value="F:methyltransferase activity"/>
    <property type="evidence" value="ECO:0007669"/>
    <property type="project" value="UniProtKB-KW"/>
</dbReference>
<dbReference type="InterPro" id="IPR010426">
    <property type="entry name" value="MTTB_MeTrfase"/>
</dbReference>
<proteinExistence type="inferred from homology"/>
<keyword evidence="3" id="KW-0808">Transferase</keyword>
<sequence length="80" mass="8822">MMTRKLPKSPEPSLENLEKLDGMARRILSEIGIRILSRPYLDLLSEKGISMKADRAVFSPDQVDALLGSAPAQFTLHGIS</sequence>
<evidence type="ECO:0000256" key="2">
    <source>
        <dbReference type="ARBA" id="ARBA00022603"/>
    </source>
</evidence>
<accession>A0A931G9B6</accession>
<dbReference type="Proteomes" id="UP000706172">
    <property type="component" value="Unassembled WGS sequence"/>
</dbReference>
<dbReference type="Gene3D" id="3.20.20.480">
    <property type="entry name" value="Trimethylamine methyltransferase-like"/>
    <property type="match status" value="1"/>
</dbReference>
<dbReference type="AlphaFoldDB" id="A0A931G9B6"/>
<evidence type="ECO:0000313" key="5">
    <source>
        <dbReference type="Proteomes" id="UP000706172"/>
    </source>
</evidence>
<reference evidence="4" key="1">
    <citation type="submission" date="2020-07" db="EMBL/GenBank/DDBJ databases">
        <title>Severe corrosion of carbon steel in oil field produced water can be linked to methanogenic archaea containing a special type of NiFe hydrogenase.</title>
        <authorList>
            <person name="Lahme S."/>
            <person name="Mand J."/>
            <person name="Longwell J."/>
            <person name="Smith R."/>
            <person name="Enning D."/>
        </authorList>
    </citation>
    <scope>NUCLEOTIDE SEQUENCE</scope>
    <source>
        <strain evidence="4">MIC098Bin6</strain>
    </source>
</reference>
<evidence type="ECO:0000256" key="1">
    <source>
        <dbReference type="ARBA" id="ARBA00007137"/>
    </source>
</evidence>